<dbReference type="EMBL" id="AEJC01000150">
    <property type="protein sequence ID" value="EKX67476.1"/>
    <property type="molecule type" value="Genomic_DNA"/>
</dbReference>
<evidence type="ECO:0000313" key="2">
    <source>
        <dbReference type="EMBL" id="EKX67476.1"/>
    </source>
</evidence>
<dbReference type="Proteomes" id="UP000010411">
    <property type="component" value="Unassembled WGS sequence"/>
</dbReference>
<name>L1L334_9ACTN</name>
<evidence type="ECO:0008006" key="4">
    <source>
        <dbReference type="Google" id="ProtNLM"/>
    </source>
</evidence>
<keyword evidence="3" id="KW-1185">Reference proteome</keyword>
<dbReference type="AlphaFoldDB" id="L1L334"/>
<feature type="compositionally biased region" description="Acidic residues" evidence="1">
    <location>
        <begin position="140"/>
        <end position="162"/>
    </location>
</feature>
<dbReference type="RefSeq" id="WP_009306290.1">
    <property type="nucleotide sequence ID" value="NZ_AEJC01000150.1"/>
</dbReference>
<proteinExistence type="predicted"/>
<feature type="compositionally biased region" description="Basic and acidic residues" evidence="1">
    <location>
        <begin position="234"/>
        <end position="243"/>
    </location>
</feature>
<accession>L1L334</accession>
<feature type="compositionally biased region" description="Basic and acidic residues" evidence="1">
    <location>
        <begin position="163"/>
        <end position="185"/>
    </location>
</feature>
<feature type="compositionally biased region" description="Basic and acidic residues" evidence="1">
    <location>
        <begin position="93"/>
        <end position="104"/>
    </location>
</feature>
<evidence type="ECO:0000256" key="1">
    <source>
        <dbReference type="SAM" id="MobiDB-lite"/>
    </source>
</evidence>
<sequence length="243" mass="26559">MMNRTVMGLAIGAGYVLGRTRKLKLALAAGTLVAGRRLNLSPGAVADLVSRQLNDNPQFKEIGDELRQDLRGVGKAASGALVERQMGTLADRLHSRTAEVRDRLAGTVRDAGDGEEEEPEEETPEEEPQEEPQEKPQEKPEEEPGEEPEETPEEEPEEEPEEGSEKEPEGREEPRGGDEDKEPSRRSTARKAPVRKQSVAKTAKKAPARKAPARKSVAKKTEGARKTMRQATRTGERKGGGGR</sequence>
<feature type="compositionally biased region" description="Acidic residues" evidence="1">
    <location>
        <begin position="113"/>
        <end position="131"/>
    </location>
</feature>
<feature type="region of interest" description="Disordered" evidence="1">
    <location>
        <begin position="93"/>
        <end position="243"/>
    </location>
</feature>
<comment type="caution">
    <text evidence="2">The sequence shown here is derived from an EMBL/GenBank/DDBJ whole genome shotgun (WGS) entry which is preliminary data.</text>
</comment>
<gene>
    <name evidence="2" type="ORF">STRIP9103_00445</name>
</gene>
<evidence type="ECO:0000313" key="3">
    <source>
        <dbReference type="Proteomes" id="UP000010411"/>
    </source>
</evidence>
<protein>
    <recommendedName>
        <fullName evidence="4">DNA primase</fullName>
    </recommendedName>
</protein>
<reference evidence="2 3" key="1">
    <citation type="submission" date="2012-11" db="EMBL/GenBank/DDBJ databases">
        <authorList>
            <person name="Huguet-Tapia J.C."/>
            <person name="Durkin A.S."/>
            <person name="Pettis G.S."/>
            <person name="Badger J.H."/>
        </authorList>
    </citation>
    <scope>NUCLEOTIDE SEQUENCE [LARGE SCALE GENOMIC DNA]</scope>
    <source>
        <strain evidence="2 3">91-03</strain>
    </source>
</reference>
<dbReference type="PATRIC" id="fig|698759.3.peg.1955"/>
<organism evidence="2 3">
    <name type="scientific">Streptomyces ipomoeae 91-03</name>
    <dbReference type="NCBI Taxonomy" id="698759"/>
    <lineage>
        <taxon>Bacteria</taxon>
        <taxon>Bacillati</taxon>
        <taxon>Actinomycetota</taxon>
        <taxon>Actinomycetes</taxon>
        <taxon>Kitasatosporales</taxon>
        <taxon>Streptomycetaceae</taxon>
        <taxon>Streptomyces</taxon>
    </lineage>
</organism>
<feature type="compositionally biased region" description="Basic residues" evidence="1">
    <location>
        <begin position="202"/>
        <end position="218"/>
    </location>
</feature>